<dbReference type="InterPro" id="IPR036397">
    <property type="entry name" value="RNaseH_sf"/>
</dbReference>
<dbReference type="Pfam" id="PF01612">
    <property type="entry name" value="DNA_pol_A_exo1"/>
    <property type="match status" value="1"/>
</dbReference>
<dbReference type="AlphaFoldDB" id="A0AAD8GU45"/>
<evidence type="ECO:0000256" key="2">
    <source>
        <dbReference type="ARBA" id="ARBA00022801"/>
    </source>
</evidence>
<dbReference type="GO" id="GO:0005737">
    <property type="term" value="C:cytoplasm"/>
    <property type="evidence" value="ECO:0007669"/>
    <property type="project" value="TreeGrafter"/>
</dbReference>
<reference evidence="4" key="1">
    <citation type="submission" date="2023-02" db="EMBL/GenBank/DDBJ databases">
        <title>Genome of toxic invasive species Heracleum sosnowskyi carries increased number of genes despite the absence of recent whole-genome duplications.</title>
        <authorList>
            <person name="Schelkunov M."/>
            <person name="Shtratnikova V."/>
            <person name="Makarenko M."/>
            <person name="Klepikova A."/>
            <person name="Omelchenko D."/>
            <person name="Novikova G."/>
            <person name="Obukhova E."/>
            <person name="Bogdanov V."/>
            <person name="Penin A."/>
            <person name="Logacheva M."/>
        </authorList>
    </citation>
    <scope>NUCLEOTIDE SEQUENCE</scope>
    <source>
        <strain evidence="4">Hsosn_3</strain>
        <tissue evidence="4">Leaf</tissue>
    </source>
</reference>
<keyword evidence="1" id="KW-0540">Nuclease</keyword>
<sequence length="196" mass="22396">MSGKYYVNFQGNLIETIVTNKASDVDEWLHNIQLAYHGKSSVVGLDCEWRPHIIRSMSNKTATLQLCIDTKCLIVQMFYLDYIPQSLKDFFTDPKFTFVGVEVQDDALKLQDEYGLRVSSTADIQALAMTRWPLRFVRKPGLKGLARGVAELNMEKPKHVSMSNWEAVNLNLQQIEYACIDAFASYKIGHKLLEEI</sequence>
<proteinExistence type="predicted"/>
<dbReference type="SMART" id="SM00474">
    <property type="entry name" value="35EXOc"/>
    <property type="match status" value="1"/>
</dbReference>
<dbReference type="CDD" id="cd06141">
    <property type="entry name" value="WRN_exo"/>
    <property type="match status" value="1"/>
</dbReference>
<dbReference type="EMBL" id="JAUIZM010000011">
    <property type="protein sequence ID" value="KAK1354357.1"/>
    <property type="molecule type" value="Genomic_DNA"/>
</dbReference>
<dbReference type="GO" id="GO:0003676">
    <property type="term" value="F:nucleic acid binding"/>
    <property type="evidence" value="ECO:0007669"/>
    <property type="project" value="InterPro"/>
</dbReference>
<accession>A0AAD8GU45</accession>
<dbReference type="InterPro" id="IPR012337">
    <property type="entry name" value="RNaseH-like_sf"/>
</dbReference>
<dbReference type="GO" id="GO:0008408">
    <property type="term" value="F:3'-5' exonuclease activity"/>
    <property type="evidence" value="ECO:0007669"/>
    <property type="project" value="InterPro"/>
</dbReference>
<protein>
    <submittedName>
        <fullName evidence="4">3'-5' exonuclease domain-containing protein</fullName>
    </submittedName>
</protein>
<comment type="caution">
    <text evidence="4">The sequence shown here is derived from an EMBL/GenBank/DDBJ whole genome shotgun (WGS) entry which is preliminary data.</text>
</comment>
<dbReference type="FunFam" id="3.30.420.10:FF:000054">
    <property type="entry name" value="Werner Syndrome-like exonuclease"/>
    <property type="match status" value="1"/>
</dbReference>
<keyword evidence="2" id="KW-0378">Hydrolase</keyword>
<dbReference type="Proteomes" id="UP001237642">
    <property type="component" value="Unassembled WGS sequence"/>
</dbReference>
<keyword evidence="5" id="KW-1185">Reference proteome</keyword>
<evidence type="ECO:0000259" key="3">
    <source>
        <dbReference type="SMART" id="SM00474"/>
    </source>
</evidence>
<dbReference type="InterPro" id="IPR051132">
    <property type="entry name" value="3-5_Exonuclease_domain"/>
</dbReference>
<reference evidence="4" key="2">
    <citation type="submission" date="2023-05" db="EMBL/GenBank/DDBJ databases">
        <authorList>
            <person name="Schelkunov M.I."/>
        </authorList>
    </citation>
    <scope>NUCLEOTIDE SEQUENCE</scope>
    <source>
        <strain evidence="4">Hsosn_3</strain>
        <tissue evidence="4">Leaf</tissue>
    </source>
</reference>
<feature type="domain" description="3'-5' exonuclease" evidence="3">
    <location>
        <begin position="16"/>
        <end position="196"/>
    </location>
</feature>
<evidence type="ECO:0000313" key="4">
    <source>
        <dbReference type="EMBL" id="KAK1354357.1"/>
    </source>
</evidence>
<dbReference type="InterPro" id="IPR002562">
    <property type="entry name" value="3'-5'_exonuclease_dom"/>
</dbReference>
<evidence type="ECO:0000256" key="1">
    <source>
        <dbReference type="ARBA" id="ARBA00022722"/>
    </source>
</evidence>
<dbReference type="GO" id="GO:0005634">
    <property type="term" value="C:nucleus"/>
    <property type="evidence" value="ECO:0007669"/>
    <property type="project" value="TreeGrafter"/>
</dbReference>
<dbReference type="Gene3D" id="3.30.420.10">
    <property type="entry name" value="Ribonuclease H-like superfamily/Ribonuclease H"/>
    <property type="match status" value="1"/>
</dbReference>
<dbReference type="SUPFAM" id="SSF53098">
    <property type="entry name" value="Ribonuclease H-like"/>
    <property type="match status" value="1"/>
</dbReference>
<gene>
    <name evidence="4" type="ORF">POM88_047613</name>
</gene>
<keyword evidence="4" id="KW-0269">Exonuclease</keyword>
<evidence type="ECO:0000313" key="5">
    <source>
        <dbReference type="Proteomes" id="UP001237642"/>
    </source>
</evidence>
<dbReference type="PANTHER" id="PTHR13620:SF121">
    <property type="entry name" value="EMB|CAB82946.1-RELATED"/>
    <property type="match status" value="1"/>
</dbReference>
<name>A0AAD8GU45_9APIA</name>
<organism evidence="4 5">
    <name type="scientific">Heracleum sosnowskyi</name>
    <dbReference type="NCBI Taxonomy" id="360622"/>
    <lineage>
        <taxon>Eukaryota</taxon>
        <taxon>Viridiplantae</taxon>
        <taxon>Streptophyta</taxon>
        <taxon>Embryophyta</taxon>
        <taxon>Tracheophyta</taxon>
        <taxon>Spermatophyta</taxon>
        <taxon>Magnoliopsida</taxon>
        <taxon>eudicotyledons</taxon>
        <taxon>Gunneridae</taxon>
        <taxon>Pentapetalae</taxon>
        <taxon>asterids</taxon>
        <taxon>campanulids</taxon>
        <taxon>Apiales</taxon>
        <taxon>Apiaceae</taxon>
        <taxon>Apioideae</taxon>
        <taxon>apioid superclade</taxon>
        <taxon>Tordylieae</taxon>
        <taxon>Tordyliinae</taxon>
        <taxon>Heracleum</taxon>
    </lineage>
</organism>
<dbReference type="GO" id="GO:0006139">
    <property type="term" value="P:nucleobase-containing compound metabolic process"/>
    <property type="evidence" value="ECO:0007669"/>
    <property type="project" value="InterPro"/>
</dbReference>
<dbReference type="PANTHER" id="PTHR13620">
    <property type="entry name" value="3-5 EXONUCLEASE"/>
    <property type="match status" value="1"/>
</dbReference>